<dbReference type="Proteomes" id="UP000886804">
    <property type="component" value="Unassembled WGS sequence"/>
</dbReference>
<feature type="transmembrane region" description="Helical" evidence="7">
    <location>
        <begin position="60"/>
        <end position="77"/>
    </location>
</feature>
<dbReference type="AlphaFoldDB" id="A0A9D2L6P3"/>
<dbReference type="InterPro" id="IPR002524">
    <property type="entry name" value="Cation_efflux"/>
</dbReference>
<dbReference type="NCBIfam" id="TIGR01297">
    <property type="entry name" value="CDF"/>
    <property type="match status" value="1"/>
</dbReference>
<name>A0A9D2L6P3_9FIRM</name>
<comment type="caution">
    <text evidence="10">The sequence shown here is derived from an EMBL/GenBank/DDBJ whole genome shotgun (WGS) entry which is preliminary data.</text>
</comment>
<evidence type="ECO:0000256" key="3">
    <source>
        <dbReference type="ARBA" id="ARBA00022448"/>
    </source>
</evidence>
<dbReference type="PANTHER" id="PTHR43840">
    <property type="entry name" value="MITOCHONDRIAL METAL TRANSPORTER 1-RELATED"/>
    <property type="match status" value="1"/>
</dbReference>
<dbReference type="FunFam" id="1.20.1510.10:FF:000006">
    <property type="entry name" value="Divalent cation efflux transporter"/>
    <property type="match status" value="1"/>
</dbReference>
<evidence type="ECO:0000256" key="4">
    <source>
        <dbReference type="ARBA" id="ARBA00022692"/>
    </source>
</evidence>
<evidence type="ECO:0000256" key="7">
    <source>
        <dbReference type="SAM" id="Phobius"/>
    </source>
</evidence>
<protein>
    <submittedName>
        <fullName evidence="10">Cation diffusion facilitator family transporter</fullName>
    </submittedName>
</protein>
<keyword evidence="3" id="KW-0813">Transport</keyword>
<evidence type="ECO:0000256" key="5">
    <source>
        <dbReference type="ARBA" id="ARBA00022989"/>
    </source>
</evidence>
<organism evidence="10 11">
    <name type="scientific">Candidatus Enterocloster faecavium</name>
    <dbReference type="NCBI Taxonomy" id="2838560"/>
    <lineage>
        <taxon>Bacteria</taxon>
        <taxon>Bacillati</taxon>
        <taxon>Bacillota</taxon>
        <taxon>Clostridia</taxon>
        <taxon>Lachnospirales</taxon>
        <taxon>Lachnospiraceae</taxon>
        <taxon>Enterocloster</taxon>
    </lineage>
</organism>
<keyword evidence="4 7" id="KW-0812">Transmembrane</keyword>
<dbReference type="Gene3D" id="3.30.70.1350">
    <property type="entry name" value="Cation efflux protein, cytoplasmic domain"/>
    <property type="match status" value="1"/>
</dbReference>
<evidence type="ECO:0000259" key="9">
    <source>
        <dbReference type="Pfam" id="PF16916"/>
    </source>
</evidence>
<dbReference type="GO" id="GO:0016020">
    <property type="term" value="C:membrane"/>
    <property type="evidence" value="ECO:0007669"/>
    <property type="project" value="UniProtKB-SubCell"/>
</dbReference>
<dbReference type="EMBL" id="DWYS01000043">
    <property type="protein sequence ID" value="HJB06896.1"/>
    <property type="molecule type" value="Genomic_DNA"/>
</dbReference>
<feature type="transmembrane region" description="Helical" evidence="7">
    <location>
        <begin position="197"/>
        <end position="215"/>
    </location>
</feature>
<dbReference type="InterPro" id="IPR050291">
    <property type="entry name" value="CDF_Transporter"/>
</dbReference>
<gene>
    <name evidence="10" type="ORF">H9716_03425</name>
</gene>
<dbReference type="InterPro" id="IPR027469">
    <property type="entry name" value="Cation_efflux_TMD_sf"/>
</dbReference>
<dbReference type="InterPro" id="IPR027470">
    <property type="entry name" value="Cation_efflux_CTD"/>
</dbReference>
<dbReference type="Pfam" id="PF01545">
    <property type="entry name" value="Cation_efflux"/>
    <property type="match status" value="1"/>
</dbReference>
<evidence type="ECO:0000313" key="10">
    <source>
        <dbReference type="EMBL" id="HJB06896.1"/>
    </source>
</evidence>
<evidence type="ECO:0000256" key="6">
    <source>
        <dbReference type="ARBA" id="ARBA00023136"/>
    </source>
</evidence>
<feature type="transmembrane region" description="Helical" evidence="7">
    <location>
        <begin position="130"/>
        <end position="150"/>
    </location>
</feature>
<dbReference type="SUPFAM" id="SSF160240">
    <property type="entry name" value="Cation efflux protein cytoplasmic domain-like"/>
    <property type="match status" value="2"/>
</dbReference>
<evidence type="ECO:0000256" key="2">
    <source>
        <dbReference type="ARBA" id="ARBA00008114"/>
    </source>
</evidence>
<dbReference type="InterPro" id="IPR036837">
    <property type="entry name" value="Cation_efflux_CTD_sf"/>
</dbReference>
<feature type="transmembrane region" description="Helical" evidence="7">
    <location>
        <begin position="97"/>
        <end position="115"/>
    </location>
</feature>
<feature type="transmembrane region" description="Helical" evidence="7">
    <location>
        <begin position="31"/>
        <end position="54"/>
    </location>
</feature>
<reference evidence="10" key="2">
    <citation type="submission" date="2021-04" db="EMBL/GenBank/DDBJ databases">
        <authorList>
            <person name="Gilroy R."/>
        </authorList>
    </citation>
    <scope>NUCLEOTIDE SEQUENCE</scope>
    <source>
        <strain evidence="10">CHK188-4685</strain>
    </source>
</reference>
<keyword evidence="5 7" id="KW-1133">Transmembrane helix</keyword>
<feature type="domain" description="Cation efflux protein cytoplasmic" evidence="9">
    <location>
        <begin position="228"/>
        <end position="303"/>
    </location>
</feature>
<evidence type="ECO:0000259" key="8">
    <source>
        <dbReference type="Pfam" id="PF01545"/>
    </source>
</evidence>
<accession>A0A9D2L6P3</accession>
<proteinExistence type="inferred from homology"/>
<sequence length="392" mass="43487">MTDFLVKRCIKDYKQVEDAQVRTAYGTLSSIVGIICNVILFCAKLLIGLLAGSISVMADAFNNLSDAASSIVGLVGVKMAEKPADKDHPFGHGRIEYISAFIVAFIVIQVGFSLFKTSVGKIFHPEDMTFSWIAIVILILSIGVKLWLALFNRKLGKRINSKVLLATSTDALGDVIATSSTILSMAVYGILSVNIDGIVGIAVSLVVMYAGLNIAKDTLAPLIGEAIDPKLYREITNFVESFDGIEGTHDLIIHNYGPSRSMASIHAEVPNDVDIEVSHEIIDRIEREAGRRFGMLLVIHMDPIETHDQRVQEFHQMVKEVLEELDSRLKFHDFRVVYGKDHVNLIFDLVVPREYNEAVQETLKTKISAMVRERDSRCECVITAENSFLAEE</sequence>
<keyword evidence="6 7" id="KW-0472">Membrane</keyword>
<dbReference type="SUPFAM" id="SSF161111">
    <property type="entry name" value="Cation efflux protein transmembrane domain-like"/>
    <property type="match status" value="1"/>
</dbReference>
<comment type="similarity">
    <text evidence="2">Belongs to the cation diffusion facilitator (CDF) transporter (TC 2.A.4) family.</text>
</comment>
<dbReference type="Pfam" id="PF16916">
    <property type="entry name" value="ZT_dimer"/>
    <property type="match status" value="1"/>
</dbReference>
<reference evidence="10" key="1">
    <citation type="journal article" date="2021" name="PeerJ">
        <title>Extensive microbial diversity within the chicken gut microbiome revealed by metagenomics and culture.</title>
        <authorList>
            <person name="Gilroy R."/>
            <person name="Ravi A."/>
            <person name="Getino M."/>
            <person name="Pursley I."/>
            <person name="Horton D.L."/>
            <person name="Alikhan N.F."/>
            <person name="Baker D."/>
            <person name="Gharbi K."/>
            <person name="Hall N."/>
            <person name="Watson M."/>
            <person name="Adriaenssens E.M."/>
            <person name="Foster-Nyarko E."/>
            <person name="Jarju S."/>
            <person name="Secka A."/>
            <person name="Antonio M."/>
            <person name="Oren A."/>
            <person name="Chaudhuri R.R."/>
            <person name="La Ragione R."/>
            <person name="Hildebrand F."/>
            <person name="Pallen M.J."/>
        </authorList>
    </citation>
    <scope>NUCLEOTIDE SEQUENCE</scope>
    <source>
        <strain evidence="10">CHK188-4685</strain>
    </source>
</reference>
<dbReference type="GO" id="GO:0008324">
    <property type="term" value="F:monoatomic cation transmembrane transporter activity"/>
    <property type="evidence" value="ECO:0007669"/>
    <property type="project" value="InterPro"/>
</dbReference>
<evidence type="ECO:0000256" key="1">
    <source>
        <dbReference type="ARBA" id="ARBA00004141"/>
    </source>
</evidence>
<evidence type="ECO:0000313" key="11">
    <source>
        <dbReference type="Proteomes" id="UP000886804"/>
    </source>
</evidence>
<dbReference type="PANTHER" id="PTHR43840:SF50">
    <property type="entry name" value="MANGANESE EFFLUX SYSTEM PROTEIN MNES"/>
    <property type="match status" value="1"/>
</dbReference>
<comment type="subcellular location">
    <subcellularLocation>
        <location evidence="1">Membrane</location>
        <topology evidence="1">Multi-pass membrane protein</topology>
    </subcellularLocation>
</comment>
<dbReference type="InterPro" id="IPR058533">
    <property type="entry name" value="Cation_efflux_TM"/>
</dbReference>
<dbReference type="Gene3D" id="1.20.1510.10">
    <property type="entry name" value="Cation efflux protein transmembrane domain"/>
    <property type="match status" value="1"/>
</dbReference>
<feature type="domain" description="Cation efflux protein transmembrane" evidence="8">
    <location>
        <begin position="31"/>
        <end position="222"/>
    </location>
</feature>